<dbReference type="SUPFAM" id="SSF56112">
    <property type="entry name" value="Protein kinase-like (PK-like)"/>
    <property type="match status" value="1"/>
</dbReference>
<dbReference type="GeneID" id="92070368"/>
<gene>
    <name evidence="3" type="ORF">PG986_001084</name>
</gene>
<keyword evidence="4" id="KW-1185">Reference proteome</keyword>
<evidence type="ECO:0000313" key="3">
    <source>
        <dbReference type="EMBL" id="KAK7966807.1"/>
    </source>
</evidence>
<dbReference type="EC" id="2.7.1.172" evidence="1"/>
<proteinExistence type="predicted"/>
<dbReference type="RefSeq" id="XP_066706199.1">
    <property type="nucleotide sequence ID" value="XM_066837306.1"/>
</dbReference>
<accession>A0ABR1QVT3</accession>
<dbReference type="InterPro" id="IPR016477">
    <property type="entry name" value="Fructo-/Ketosamine-3-kinase"/>
</dbReference>
<comment type="catalytic activity">
    <reaction evidence="2">
        <text>N(6)-D-ribulosyl-L-lysyl-[protein] + ATP = N(6)-(3-O-phospho-D-ribulosyl)-L-lysyl-[protein] + ADP + H(+)</text>
        <dbReference type="Rhea" id="RHEA:48432"/>
        <dbReference type="Rhea" id="RHEA-COMP:12103"/>
        <dbReference type="Rhea" id="RHEA-COMP:12104"/>
        <dbReference type="ChEBI" id="CHEBI:15378"/>
        <dbReference type="ChEBI" id="CHEBI:30616"/>
        <dbReference type="ChEBI" id="CHEBI:90418"/>
        <dbReference type="ChEBI" id="CHEBI:90420"/>
        <dbReference type="ChEBI" id="CHEBI:456216"/>
        <dbReference type="EC" id="2.7.1.172"/>
    </reaction>
    <physiologicalReaction direction="left-to-right" evidence="2">
        <dbReference type="Rhea" id="RHEA:48433"/>
    </physiologicalReaction>
</comment>
<dbReference type="PANTHER" id="PTHR12149">
    <property type="entry name" value="FRUCTOSAMINE 3 KINASE-RELATED PROTEIN"/>
    <property type="match status" value="1"/>
</dbReference>
<reference evidence="3 4" key="1">
    <citation type="submission" date="2023-01" db="EMBL/GenBank/DDBJ databases">
        <title>Analysis of 21 Apiospora genomes using comparative genomics revels a genus with tremendous synthesis potential of carbohydrate active enzymes and secondary metabolites.</title>
        <authorList>
            <person name="Sorensen T."/>
        </authorList>
    </citation>
    <scope>NUCLEOTIDE SEQUENCE [LARGE SCALE GENOMIC DNA]</scope>
    <source>
        <strain evidence="3 4">CBS 24483</strain>
    </source>
</reference>
<comment type="caution">
    <text evidence="3">The sequence shown here is derived from an EMBL/GenBank/DDBJ whole genome shotgun (WGS) entry which is preliminary data.</text>
</comment>
<sequence>MPASPDWDGTPNWDKEPEVSEQYIRYIDINVQAGVPEGITAYKIVPHGASFWTRTARIEAFGEDGYSYSFFLKVSIGDDGKGMMHGEYESMKALHKTMPELVPRPIAWGTYFTAKGIHFLLCEFHDMEEGLCSMGTFPKLLAELHEKGVSPTGLFGFPVATYQGWLPQDPTWCDTWEECFSRNLDIMFEHELQAQGPGGAELAELRRTVMTRVVPRLLRPMESGGRRVVPRLIHGDLWEGNAGTDRATAIPKIFDACSWYAHNEFEMAPWRPARQKMGKPYVDAYIQHFPPAEPTEDFDGRNALYALVKSDLRELVKRYPETFEEWQERQT</sequence>
<protein>
    <recommendedName>
        <fullName evidence="1">protein-ribulosamine 3-kinase</fullName>
        <ecNumber evidence="1">2.7.1.172</ecNumber>
    </recommendedName>
</protein>
<dbReference type="EMBL" id="JAQQWE010000001">
    <property type="protein sequence ID" value="KAK7966807.1"/>
    <property type="molecule type" value="Genomic_DNA"/>
</dbReference>
<organism evidence="3 4">
    <name type="scientific">Apiospora aurea</name>
    <dbReference type="NCBI Taxonomy" id="335848"/>
    <lineage>
        <taxon>Eukaryota</taxon>
        <taxon>Fungi</taxon>
        <taxon>Dikarya</taxon>
        <taxon>Ascomycota</taxon>
        <taxon>Pezizomycotina</taxon>
        <taxon>Sordariomycetes</taxon>
        <taxon>Xylariomycetidae</taxon>
        <taxon>Amphisphaeriales</taxon>
        <taxon>Apiosporaceae</taxon>
        <taxon>Apiospora</taxon>
    </lineage>
</organism>
<dbReference type="PANTHER" id="PTHR12149:SF8">
    <property type="entry name" value="PROTEIN-RIBULOSAMINE 3-KINASE"/>
    <property type="match status" value="1"/>
</dbReference>
<dbReference type="InterPro" id="IPR011009">
    <property type="entry name" value="Kinase-like_dom_sf"/>
</dbReference>
<evidence type="ECO:0000313" key="4">
    <source>
        <dbReference type="Proteomes" id="UP001391051"/>
    </source>
</evidence>
<evidence type="ECO:0000256" key="2">
    <source>
        <dbReference type="ARBA" id="ARBA00048655"/>
    </source>
</evidence>
<dbReference type="Pfam" id="PF03881">
    <property type="entry name" value="Fructosamin_kin"/>
    <property type="match status" value="1"/>
</dbReference>
<evidence type="ECO:0000256" key="1">
    <source>
        <dbReference type="ARBA" id="ARBA00011961"/>
    </source>
</evidence>
<dbReference type="Gene3D" id="3.90.1200.10">
    <property type="match status" value="1"/>
</dbReference>
<name>A0ABR1QVT3_9PEZI</name>
<dbReference type="Proteomes" id="UP001391051">
    <property type="component" value="Unassembled WGS sequence"/>
</dbReference>